<dbReference type="EMBL" id="JAPFQI010000030">
    <property type="protein sequence ID" value="MCW8088249.1"/>
    <property type="molecule type" value="Genomic_DNA"/>
</dbReference>
<gene>
    <name evidence="2" type="ORF">OF850_21900</name>
</gene>
<feature type="compositionally biased region" description="Low complexity" evidence="1">
    <location>
        <begin position="1"/>
        <end position="20"/>
    </location>
</feature>
<organism evidence="2 3">
    <name type="scientific">Sabulicella glaciei</name>
    <dbReference type="NCBI Taxonomy" id="2984948"/>
    <lineage>
        <taxon>Bacteria</taxon>
        <taxon>Pseudomonadati</taxon>
        <taxon>Pseudomonadota</taxon>
        <taxon>Alphaproteobacteria</taxon>
        <taxon>Acetobacterales</taxon>
        <taxon>Acetobacteraceae</taxon>
        <taxon>Sabulicella</taxon>
    </lineage>
</organism>
<dbReference type="RefSeq" id="WP_301592446.1">
    <property type="nucleotide sequence ID" value="NZ_JAPFQI010000030.1"/>
</dbReference>
<dbReference type="Proteomes" id="UP001526430">
    <property type="component" value="Unassembled WGS sequence"/>
</dbReference>
<feature type="compositionally biased region" description="Basic residues" evidence="1">
    <location>
        <begin position="21"/>
        <end position="32"/>
    </location>
</feature>
<comment type="caution">
    <text evidence="2">The sequence shown here is derived from an EMBL/GenBank/DDBJ whole genome shotgun (WGS) entry which is preliminary data.</text>
</comment>
<evidence type="ECO:0000313" key="2">
    <source>
        <dbReference type="EMBL" id="MCW8088249.1"/>
    </source>
</evidence>
<sequence>MEATNTDTTTPPTPDVNAPPHRAKAKKKANKKGRVEAHPNSSPARSFTLEKRDGSGVNTELPENFVLLLSMRDSHATATEAVEESSKKLSESLVPLCAGIVSLVTLEEKEVASLIALAVEQGLLPKGTRTRTDKPAVKLLQIVLGRKNPTLVSRLGFICTHAAEHGVDLNEAAKGGIYGYEKTLKAELARANPEEPEAAPTSFTVKVRIEEASRDQVAAECLLLVESASPEVAKVLRQVIDAAAPAVLPGQHQEVGDMPAEDAGVSTDDDRGLDYQEPALDTAPESKEVTTPSVVTEVIALNAANASAPEETEIFVVAPEEDLLSANQALLPSVVTFKSLAHLRNEHQDDYCRLKDHGFKYDGAAGHWTGPSFDGLTELLTRVGGEIVLGVPGG</sequence>
<feature type="region of interest" description="Disordered" evidence="1">
    <location>
        <begin position="250"/>
        <end position="269"/>
    </location>
</feature>
<proteinExistence type="predicted"/>
<protein>
    <submittedName>
        <fullName evidence="2">Uncharacterized protein</fullName>
    </submittedName>
</protein>
<feature type="region of interest" description="Disordered" evidence="1">
    <location>
        <begin position="1"/>
        <end position="55"/>
    </location>
</feature>
<reference evidence="2 3" key="1">
    <citation type="submission" date="2022-10" db="EMBL/GenBank/DDBJ databases">
        <title>Roseococcus glaciei nov., sp. nov., isolated from glacier.</title>
        <authorList>
            <person name="Liu Q."/>
            <person name="Xin Y.-H."/>
        </authorList>
    </citation>
    <scope>NUCLEOTIDE SEQUENCE [LARGE SCALE GENOMIC DNA]</scope>
    <source>
        <strain evidence="2 3">MDT2-1-1</strain>
    </source>
</reference>
<keyword evidence="3" id="KW-1185">Reference proteome</keyword>
<evidence type="ECO:0000313" key="3">
    <source>
        <dbReference type="Proteomes" id="UP001526430"/>
    </source>
</evidence>
<accession>A0ABT3P1E9</accession>
<name>A0ABT3P1E9_9PROT</name>
<evidence type="ECO:0000256" key="1">
    <source>
        <dbReference type="SAM" id="MobiDB-lite"/>
    </source>
</evidence>